<dbReference type="SUPFAM" id="SSF54928">
    <property type="entry name" value="RNA-binding domain, RBD"/>
    <property type="match status" value="1"/>
</dbReference>
<dbReference type="PROSITE" id="PS50102">
    <property type="entry name" value="RRM"/>
    <property type="match status" value="1"/>
</dbReference>
<organism evidence="4 5">
    <name type="scientific">Trifolium medium</name>
    <dbReference type="NCBI Taxonomy" id="97028"/>
    <lineage>
        <taxon>Eukaryota</taxon>
        <taxon>Viridiplantae</taxon>
        <taxon>Streptophyta</taxon>
        <taxon>Embryophyta</taxon>
        <taxon>Tracheophyta</taxon>
        <taxon>Spermatophyta</taxon>
        <taxon>Magnoliopsida</taxon>
        <taxon>eudicotyledons</taxon>
        <taxon>Gunneridae</taxon>
        <taxon>Pentapetalae</taxon>
        <taxon>rosids</taxon>
        <taxon>fabids</taxon>
        <taxon>Fabales</taxon>
        <taxon>Fabaceae</taxon>
        <taxon>Papilionoideae</taxon>
        <taxon>50 kb inversion clade</taxon>
        <taxon>NPAAA clade</taxon>
        <taxon>Hologalegina</taxon>
        <taxon>IRL clade</taxon>
        <taxon>Trifolieae</taxon>
        <taxon>Trifolium</taxon>
    </lineage>
</organism>
<feature type="domain" description="RRM" evidence="3">
    <location>
        <begin position="44"/>
        <end position="98"/>
    </location>
</feature>
<dbReference type="EMBL" id="LXQA010338875">
    <property type="protein sequence ID" value="MCI45040.1"/>
    <property type="molecule type" value="Genomic_DNA"/>
</dbReference>
<evidence type="ECO:0000259" key="3">
    <source>
        <dbReference type="PROSITE" id="PS50102"/>
    </source>
</evidence>
<proteinExistence type="predicted"/>
<accession>A0A392SAP2</accession>
<dbReference type="Proteomes" id="UP000265520">
    <property type="component" value="Unassembled WGS sequence"/>
</dbReference>
<name>A0A392SAP2_9FABA</name>
<evidence type="ECO:0000256" key="1">
    <source>
        <dbReference type="PROSITE-ProRule" id="PRU00176"/>
    </source>
</evidence>
<comment type="caution">
    <text evidence="4">The sequence shown here is derived from an EMBL/GenBank/DDBJ whole genome shotgun (WGS) entry which is preliminary data.</text>
</comment>
<evidence type="ECO:0000256" key="2">
    <source>
        <dbReference type="SAM" id="MobiDB-lite"/>
    </source>
</evidence>
<dbReference type="Gene3D" id="3.30.70.330">
    <property type="match status" value="1"/>
</dbReference>
<dbReference type="AlphaFoldDB" id="A0A392SAP2"/>
<dbReference type="InterPro" id="IPR000504">
    <property type="entry name" value="RRM_dom"/>
</dbReference>
<sequence length="98" mass="11764">MEEEADQQWQTVKRRNKQGTKNNQIWPDIATATNYRKDNNNDLITFFFTNFPENFGAKAMFNAFQHYGNIMEVVIPIKRDRRGRRFGFARFKRVLDSR</sequence>
<feature type="region of interest" description="Disordered" evidence="2">
    <location>
        <begin position="1"/>
        <end position="25"/>
    </location>
</feature>
<dbReference type="InterPro" id="IPR012677">
    <property type="entry name" value="Nucleotide-bd_a/b_plait_sf"/>
</dbReference>
<protein>
    <recommendedName>
        <fullName evidence="3">RRM domain-containing protein</fullName>
    </recommendedName>
</protein>
<dbReference type="Pfam" id="PF00076">
    <property type="entry name" value="RRM_1"/>
    <property type="match status" value="1"/>
</dbReference>
<keyword evidence="1" id="KW-0694">RNA-binding</keyword>
<evidence type="ECO:0000313" key="4">
    <source>
        <dbReference type="EMBL" id="MCI45040.1"/>
    </source>
</evidence>
<dbReference type="InterPro" id="IPR035979">
    <property type="entry name" value="RBD_domain_sf"/>
</dbReference>
<evidence type="ECO:0000313" key="5">
    <source>
        <dbReference type="Proteomes" id="UP000265520"/>
    </source>
</evidence>
<reference evidence="4 5" key="1">
    <citation type="journal article" date="2018" name="Front. Plant Sci.">
        <title>Red Clover (Trifolium pratense) and Zigzag Clover (T. medium) - A Picture of Genomic Similarities and Differences.</title>
        <authorList>
            <person name="Dluhosova J."/>
            <person name="Istvanek J."/>
            <person name="Nedelnik J."/>
            <person name="Repkova J."/>
        </authorList>
    </citation>
    <scope>NUCLEOTIDE SEQUENCE [LARGE SCALE GENOMIC DNA]</scope>
    <source>
        <strain evidence="5">cv. 10/8</strain>
        <tissue evidence="4">Leaf</tissue>
    </source>
</reference>
<feature type="non-terminal residue" evidence="4">
    <location>
        <position position="98"/>
    </location>
</feature>
<dbReference type="GO" id="GO:0003723">
    <property type="term" value="F:RNA binding"/>
    <property type="evidence" value="ECO:0007669"/>
    <property type="project" value="UniProtKB-UniRule"/>
</dbReference>
<keyword evidence="5" id="KW-1185">Reference proteome</keyword>